<feature type="region of interest" description="Disordered" evidence="1">
    <location>
        <begin position="289"/>
        <end position="334"/>
    </location>
</feature>
<name>A0A8X7MJL4_9BASI</name>
<feature type="compositionally biased region" description="Basic residues" evidence="1">
    <location>
        <begin position="300"/>
        <end position="313"/>
    </location>
</feature>
<evidence type="ECO:0000256" key="1">
    <source>
        <dbReference type="SAM" id="MobiDB-lite"/>
    </source>
</evidence>
<dbReference type="AlphaFoldDB" id="A0A8X7MJL4"/>
<accession>A0A8X7MJL4</accession>
<comment type="caution">
    <text evidence="2">The sequence shown here is derived from an EMBL/GenBank/DDBJ whole genome shotgun (WGS) entry which is preliminary data.</text>
</comment>
<keyword evidence="3" id="KW-1185">Reference proteome</keyword>
<reference evidence="2" key="2">
    <citation type="journal article" date="2019" name="IMA Fungus">
        <title>Genome sequencing and comparison of five Tilletia species to identify candidate genes for the detection of regulated species infecting wheat.</title>
        <authorList>
            <person name="Nguyen H.D.T."/>
            <person name="Sultana T."/>
            <person name="Kesanakurti P."/>
            <person name="Hambleton S."/>
        </authorList>
    </citation>
    <scope>NUCLEOTIDE SEQUENCE</scope>
    <source>
        <strain evidence="2">DAOMC 236426</strain>
    </source>
</reference>
<protein>
    <submittedName>
        <fullName evidence="2">Uncharacterized protein</fullName>
    </submittedName>
</protein>
<organism evidence="2 3">
    <name type="scientific">Tilletia controversa</name>
    <name type="common">dwarf bunt fungus</name>
    <dbReference type="NCBI Taxonomy" id="13291"/>
    <lineage>
        <taxon>Eukaryota</taxon>
        <taxon>Fungi</taxon>
        <taxon>Dikarya</taxon>
        <taxon>Basidiomycota</taxon>
        <taxon>Ustilaginomycotina</taxon>
        <taxon>Exobasidiomycetes</taxon>
        <taxon>Tilletiales</taxon>
        <taxon>Tilletiaceae</taxon>
        <taxon>Tilletia</taxon>
    </lineage>
</organism>
<feature type="compositionally biased region" description="Low complexity" evidence="1">
    <location>
        <begin position="318"/>
        <end position="334"/>
    </location>
</feature>
<dbReference type="Proteomes" id="UP000077684">
    <property type="component" value="Unassembled WGS sequence"/>
</dbReference>
<sequence>MFDITVMPEDAMDFLFPPDVLIQPARAVERCMLSPLNSTVDSFNNIILQRLPSEIRPCMPHPLDAYNHTLTILFPLLADTKDARDTIKDGENANELDVQAALETLALIPHVGVPHRTLHLKDGQLCSIMRNLNFPLGLDPDVDIDAKATAFGVQNAEPPIVANITAGFTTGATPKLTIQRYTHLYDAESEPPDYTIPCPKISGVGRVTHIDEANKAIRFVTAAWCRETGTKRTQEMIGWKLPEIRYKNSPYPPVGALFYYAGELYSQQASSGMFTIMLNDFTWSAAAGAGAATNSDGSNKRRRLGRGNGKKQTKTNETAASQATTSGSSTTEAR</sequence>
<reference evidence="2" key="1">
    <citation type="submission" date="2016-04" db="EMBL/GenBank/DDBJ databases">
        <authorList>
            <person name="Nguyen H.D."/>
            <person name="Samba Siva P."/>
            <person name="Cullis J."/>
            <person name="Levesque C.A."/>
            <person name="Hambleton S."/>
        </authorList>
    </citation>
    <scope>NUCLEOTIDE SEQUENCE</scope>
    <source>
        <strain evidence="2">DAOMC 236426</strain>
    </source>
</reference>
<gene>
    <name evidence="2" type="ORF">A4X06_0g8832</name>
</gene>
<evidence type="ECO:0000313" key="3">
    <source>
        <dbReference type="Proteomes" id="UP000077684"/>
    </source>
</evidence>
<dbReference type="EMBL" id="LWDE02002143">
    <property type="protein sequence ID" value="KAE8238353.1"/>
    <property type="molecule type" value="Genomic_DNA"/>
</dbReference>
<evidence type="ECO:0000313" key="2">
    <source>
        <dbReference type="EMBL" id="KAE8238353.1"/>
    </source>
</evidence>
<proteinExistence type="predicted"/>